<dbReference type="RefSeq" id="WP_076480466.1">
    <property type="nucleotide sequence ID" value="NZ_FTNT01000008.1"/>
</dbReference>
<sequence>MAASVRGESKGLAQVEFTGKPSGLAKVTIGTDQLTGGGHPLAETVSSDTLGSSVPLKFEVRADDPMTMMFLCDH</sequence>
<dbReference type="EMBL" id="FTNT01000008">
    <property type="protein sequence ID" value="SIS11657.1"/>
    <property type="molecule type" value="Genomic_DNA"/>
</dbReference>
<evidence type="ECO:0000313" key="2">
    <source>
        <dbReference type="Proteomes" id="UP000186218"/>
    </source>
</evidence>
<reference evidence="1 2" key="1">
    <citation type="submission" date="2017-01" db="EMBL/GenBank/DDBJ databases">
        <authorList>
            <person name="Mah S.A."/>
            <person name="Swanson W.J."/>
            <person name="Moy G.W."/>
            <person name="Vacquier V.D."/>
        </authorList>
    </citation>
    <scope>NUCLEOTIDE SEQUENCE [LARGE SCALE GENOMIC DNA]</scope>
    <source>
        <strain evidence="1 2">CPCC 203464</strain>
    </source>
</reference>
<dbReference type="AlphaFoldDB" id="A0A1N7GGC8"/>
<protein>
    <submittedName>
        <fullName evidence="1">Uncharacterized protein</fullName>
    </submittedName>
</protein>
<dbReference type="STRING" id="1344003.SAMN05445060_2754"/>
<organism evidence="1 2">
    <name type="scientific">Williamsia sterculiae</name>
    <dbReference type="NCBI Taxonomy" id="1344003"/>
    <lineage>
        <taxon>Bacteria</taxon>
        <taxon>Bacillati</taxon>
        <taxon>Actinomycetota</taxon>
        <taxon>Actinomycetes</taxon>
        <taxon>Mycobacteriales</taxon>
        <taxon>Nocardiaceae</taxon>
        <taxon>Williamsia</taxon>
    </lineage>
</organism>
<keyword evidence="2" id="KW-1185">Reference proteome</keyword>
<proteinExistence type="predicted"/>
<evidence type="ECO:0000313" key="1">
    <source>
        <dbReference type="EMBL" id="SIS11657.1"/>
    </source>
</evidence>
<name>A0A1N7GGC8_9NOCA</name>
<gene>
    <name evidence="1" type="ORF">SAMN05445060_2754</name>
</gene>
<accession>A0A1N7GGC8</accession>
<dbReference type="Proteomes" id="UP000186218">
    <property type="component" value="Unassembled WGS sequence"/>
</dbReference>